<feature type="non-terminal residue" evidence="1">
    <location>
        <position position="215"/>
    </location>
</feature>
<protein>
    <submittedName>
        <fullName evidence="1">Uncharacterized protein</fullName>
    </submittedName>
</protein>
<proteinExistence type="predicted"/>
<organism evidence="1 2">
    <name type="scientific">Spiromyces aspiralis</name>
    <dbReference type="NCBI Taxonomy" id="68401"/>
    <lineage>
        <taxon>Eukaryota</taxon>
        <taxon>Fungi</taxon>
        <taxon>Fungi incertae sedis</taxon>
        <taxon>Zoopagomycota</taxon>
        <taxon>Kickxellomycotina</taxon>
        <taxon>Kickxellomycetes</taxon>
        <taxon>Kickxellales</taxon>
        <taxon>Kickxellaceae</taxon>
        <taxon>Spiromyces</taxon>
    </lineage>
</organism>
<comment type="caution">
    <text evidence="1">The sequence shown here is derived from an EMBL/GenBank/DDBJ whole genome shotgun (WGS) entry which is preliminary data.</text>
</comment>
<reference evidence="1" key="1">
    <citation type="submission" date="2022-06" db="EMBL/GenBank/DDBJ databases">
        <title>Phylogenomic reconstructions and comparative analyses of Kickxellomycotina fungi.</title>
        <authorList>
            <person name="Reynolds N.K."/>
            <person name="Stajich J.E."/>
            <person name="Barry K."/>
            <person name="Grigoriev I.V."/>
            <person name="Crous P."/>
            <person name="Smith M.E."/>
        </authorList>
    </citation>
    <scope>NUCLEOTIDE SEQUENCE</scope>
    <source>
        <strain evidence="1">RSA 2271</strain>
    </source>
</reference>
<dbReference type="Proteomes" id="UP001145114">
    <property type="component" value="Unassembled WGS sequence"/>
</dbReference>
<sequence>MKLAQKPGVYRMHNHWTLQPEKDMKRTAGPRKFGLGLGVMKRTKTAAAAATGPNSVFGENSEDVPREGLPNPAESDDTRQDIPSNAGSKPEPSADRAGVLNEYEKRSGETGDDEDPLDAFMQGIEKQATYDAENIGKERVDKVEQLDTEDHIDDYIEAMRRKGIRVGETNDTSDPQWYNNSDDEVYGMAELLNREETEVRKKDIDPLPPIDHSSI</sequence>
<accession>A0ACC1HNX1</accession>
<gene>
    <name evidence="1" type="ORF">EV182_007167</name>
</gene>
<evidence type="ECO:0000313" key="2">
    <source>
        <dbReference type="Proteomes" id="UP001145114"/>
    </source>
</evidence>
<keyword evidence="2" id="KW-1185">Reference proteome</keyword>
<dbReference type="EMBL" id="JAMZIH010003226">
    <property type="protein sequence ID" value="KAJ1676962.1"/>
    <property type="molecule type" value="Genomic_DNA"/>
</dbReference>
<name>A0ACC1HNX1_9FUNG</name>
<evidence type="ECO:0000313" key="1">
    <source>
        <dbReference type="EMBL" id="KAJ1676962.1"/>
    </source>
</evidence>